<comment type="caution">
    <text evidence="3">The sequence shown here is derived from an EMBL/GenBank/DDBJ whole genome shotgun (WGS) entry which is preliminary data.</text>
</comment>
<dbReference type="EMBL" id="MU006106">
    <property type="protein sequence ID" value="KAF2835809.1"/>
    <property type="molecule type" value="Genomic_DNA"/>
</dbReference>
<organism evidence="3 4">
    <name type="scientific">Patellaria atrata CBS 101060</name>
    <dbReference type="NCBI Taxonomy" id="1346257"/>
    <lineage>
        <taxon>Eukaryota</taxon>
        <taxon>Fungi</taxon>
        <taxon>Dikarya</taxon>
        <taxon>Ascomycota</taxon>
        <taxon>Pezizomycotina</taxon>
        <taxon>Dothideomycetes</taxon>
        <taxon>Dothideomycetes incertae sedis</taxon>
        <taxon>Patellariales</taxon>
        <taxon>Patellariaceae</taxon>
        <taxon>Patellaria</taxon>
    </lineage>
</organism>
<name>A0A9P4S449_9PEZI</name>
<feature type="chain" id="PRO_5040187043" evidence="2">
    <location>
        <begin position="25"/>
        <end position="560"/>
    </location>
</feature>
<feature type="region of interest" description="Disordered" evidence="1">
    <location>
        <begin position="246"/>
        <end position="332"/>
    </location>
</feature>
<feature type="compositionally biased region" description="Low complexity" evidence="1">
    <location>
        <begin position="306"/>
        <end position="317"/>
    </location>
</feature>
<sequence>MGIMIKSLVYFSVLFSNYVILSHAQVWGTNTGWPAPTSKVWDTTACKPDCAVTGDVYVLFWWPTVYNYTVATVYVTIDETDDSTTTSLSTEGNATALQLSVLQSLVETDRFGENDIATVPYFTKDSLTIEYPTSYLVIDNLERQWIPTPTASRGYNASCAVFTEYTQPAQRTFALPPGNDDWQYRWTETHSVESDGTFFSYTFAQTSIASFPQNAYTNVPGFETCTSDGIADGFPTSKVMVQDITATSTIRKPRSSTPDDEEGSTPSTSTRRRPTPGQGEQTRPTPTPPVDAQPTPRPGISPGPSDNNDNNDNDNGNTSILQRPIPTSPRPIITLPPSTAILGSLSSGNPSSVFVFPLNPTATLFPGGPAITLSDSGSDSATIVSIFPNGQTVVVDGTTQPVLFVTPTPLPVVIEINREVYTVAPTGGVVAGQTIAPGDGPVTISVGGVEVEVMIFEDGSVVVTPDEEGGREEAEVTVAPGGLVEVGPSGSMIVRTGGAIQVAETGIERPTRTGFTVVTSTSVGSRGGESGDTSTAGATRVGLEVGWFGLLLFGLGNGMF</sequence>
<feature type="compositionally biased region" description="Pro residues" evidence="1">
    <location>
        <begin position="285"/>
        <end position="301"/>
    </location>
</feature>
<protein>
    <submittedName>
        <fullName evidence="3">Uncharacterized protein</fullName>
    </submittedName>
</protein>
<dbReference type="AlphaFoldDB" id="A0A9P4S449"/>
<dbReference type="Proteomes" id="UP000799429">
    <property type="component" value="Unassembled WGS sequence"/>
</dbReference>
<evidence type="ECO:0000256" key="1">
    <source>
        <dbReference type="SAM" id="MobiDB-lite"/>
    </source>
</evidence>
<keyword evidence="4" id="KW-1185">Reference proteome</keyword>
<evidence type="ECO:0000256" key="2">
    <source>
        <dbReference type="SAM" id="SignalP"/>
    </source>
</evidence>
<proteinExistence type="predicted"/>
<evidence type="ECO:0000313" key="4">
    <source>
        <dbReference type="Proteomes" id="UP000799429"/>
    </source>
</evidence>
<keyword evidence="2" id="KW-0732">Signal</keyword>
<gene>
    <name evidence="3" type="ORF">M501DRAFT_987763</name>
</gene>
<reference evidence="3" key="1">
    <citation type="journal article" date="2020" name="Stud. Mycol.">
        <title>101 Dothideomycetes genomes: a test case for predicting lifestyles and emergence of pathogens.</title>
        <authorList>
            <person name="Haridas S."/>
            <person name="Albert R."/>
            <person name="Binder M."/>
            <person name="Bloem J."/>
            <person name="Labutti K."/>
            <person name="Salamov A."/>
            <person name="Andreopoulos B."/>
            <person name="Baker S."/>
            <person name="Barry K."/>
            <person name="Bills G."/>
            <person name="Bluhm B."/>
            <person name="Cannon C."/>
            <person name="Castanera R."/>
            <person name="Culley D."/>
            <person name="Daum C."/>
            <person name="Ezra D."/>
            <person name="Gonzalez J."/>
            <person name="Henrissat B."/>
            <person name="Kuo A."/>
            <person name="Liang C."/>
            <person name="Lipzen A."/>
            <person name="Lutzoni F."/>
            <person name="Magnuson J."/>
            <person name="Mondo S."/>
            <person name="Nolan M."/>
            <person name="Ohm R."/>
            <person name="Pangilinan J."/>
            <person name="Park H.-J."/>
            <person name="Ramirez L."/>
            <person name="Alfaro M."/>
            <person name="Sun H."/>
            <person name="Tritt A."/>
            <person name="Yoshinaga Y."/>
            <person name="Zwiers L.-H."/>
            <person name="Turgeon B."/>
            <person name="Goodwin S."/>
            <person name="Spatafora J."/>
            <person name="Crous P."/>
            <person name="Grigoriev I."/>
        </authorList>
    </citation>
    <scope>NUCLEOTIDE SEQUENCE</scope>
    <source>
        <strain evidence="3">CBS 101060</strain>
    </source>
</reference>
<accession>A0A9P4S449</accession>
<feature type="signal peptide" evidence="2">
    <location>
        <begin position="1"/>
        <end position="24"/>
    </location>
</feature>
<evidence type="ECO:0000313" key="3">
    <source>
        <dbReference type="EMBL" id="KAF2835809.1"/>
    </source>
</evidence>